<dbReference type="Proteomes" id="UP000694427">
    <property type="component" value="Unplaced"/>
</dbReference>
<name>A0A8C1IMG7_CYPCA</name>
<dbReference type="PANTHER" id="PTHR15359:SF7">
    <property type="entry name" value="CALMODULIN REGULATOR PROTEIN PCP4"/>
    <property type="match status" value="1"/>
</dbReference>
<dbReference type="PANTHER" id="PTHR15359">
    <property type="entry name" value="IG-LIKE DOMAIN-CONTAINING PROTEIN"/>
    <property type="match status" value="1"/>
</dbReference>
<proteinExistence type="inferred from homology"/>
<accession>A0A8C1IMG7</accession>
<evidence type="ECO:0000313" key="3">
    <source>
        <dbReference type="Proteomes" id="UP000694427"/>
    </source>
</evidence>
<evidence type="ECO:0008006" key="4">
    <source>
        <dbReference type="Google" id="ProtNLM"/>
    </source>
</evidence>
<sequence length="55" mass="6137">FKIKVPKGSFCNPSKKDVPAEDIDIDMGAPETEKAAVAIQSQFRKFQKKKQVVKS</sequence>
<dbReference type="AlphaFoldDB" id="A0A8C1IMG7"/>
<evidence type="ECO:0000256" key="1">
    <source>
        <dbReference type="ARBA" id="ARBA00038017"/>
    </source>
</evidence>
<reference evidence="2" key="2">
    <citation type="submission" date="2025-09" db="UniProtKB">
        <authorList>
            <consortium name="Ensembl"/>
        </authorList>
    </citation>
    <scope>IDENTIFICATION</scope>
</reference>
<dbReference type="GO" id="GO:0005516">
    <property type="term" value="F:calmodulin binding"/>
    <property type="evidence" value="ECO:0007669"/>
    <property type="project" value="TreeGrafter"/>
</dbReference>
<keyword evidence="3" id="KW-1185">Reference proteome</keyword>
<dbReference type="InterPro" id="IPR052142">
    <property type="entry name" value="Calmodulin_Regulator_PCP4-like"/>
</dbReference>
<dbReference type="PROSITE" id="PS50096">
    <property type="entry name" value="IQ"/>
    <property type="match status" value="1"/>
</dbReference>
<reference evidence="2" key="1">
    <citation type="submission" date="2025-08" db="UniProtKB">
        <authorList>
            <consortium name="Ensembl"/>
        </authorList>
    </citation>
    <scope>IDENTIFICATION</scope>
</reference>
<protein>
    <recommendedName>
        <fullName evidence="4">Purkinje cell protein 4</fullName>
    </recommendedName>
</protein>
<dbReference type="GO" id="GO:0005737">
    <property type="term" value="C:cytoplasm"/>
    <property type="evidence" value="ECO:0007669"/>
    <property type="project" value="TreeGrafter"/>
</dbReference>
<comment type="similarity">
    <text evidence="1">Belongs to the PCP4 family.</text>
</comment>
<evidence type="ECO:0000313" key="2">
    <source>
        <dbReference type="Ensembl" id="ENSCCRP00010019827.1"/>
    </source>
</evidence>
<organism evidence="2 3">
    <name type="scientific">Cyprinus carpio</name>
    <name type="common">Common carp</name>
    <dbReference type="NCBI Taxonomy" id="7962"/>
    <lineage>
        <taxon>Eukaryota</taxon>
        <taxon>Metazoa</taxon>
        <taxon>Chordata</taxon>
        <taxon>Craniata</taxon>
        <taxon>Vertebrata</taxon>
        <taxon>Euteleostomi</taxon>
        <taxon>Actinopterygii</taxon>
        <taxon>Neopterygii</taxon>
        <taxon>Teleostei</taxon>
        <taxon>Ostariophysi</taxon>
        <taxon>Cypriniformes</taxon>
        <taxon>Cyprinidae</taxon>
        <taxon>Cyprininae</taxon>
        <taxon>Cyprinus</taxon>
    </lineage>
</organism>
<dbReference type="GO" id="GO:0005509">
    <property type="term" value="F:calcium ion binding"/>
    <property type="evidence" value="ECO:0007669"/>
    <property type="project" value="TreeGrafter"/>
</dbReference>
<dbReference type="Ensembl" id="ENSCCRT00010021723.1">
    <property type="protein sequence ID" value="ENSCCRP00010019827.1"/>
    <property type="gene ID" value="ENSCCRG00010008595.1"/>
</dbReference>